<accession>A0ACD4NTD0</accession>
<name>A0ACD4NTD0_9HYPH</name>
<proteinExistence type="predicted"/>
<reference evidence="1" key="1">
    <citation type="submission" date="2022-11" db="EMBL/GenBank/DDBJ databases">
        <title>beta-Carotene-producing bacterium, Jeongeuplla avenae sp. nov., alleviates the salt stress of Arabidopsis seedlings.</title>
        <authorList>
            <person name="Jiang L."/>
            <person name="Lee J."/>
        </authorList>
    </citation>
    <scope>NUCLEOTIDE SEQUENCE</scope>
    <source>
        <strain evidence="1">DY_R2A_6</strain>
    </source>
</reference>
<evidence type="ECO:0000313" key="1">
    <source>
        <dbReference type="EMBL" id="WAJ30033.1"/>
    </source>
</evidence>
<evidence type="ECO:0000313" key="2">
    <source>
        <dbReference type="Proteomes" id="UP001163223"/>
    </source>
</evidence>
<dbReference type="Proteomes" id="UP001163223">
    <property type="component" value="Chromosome"/>
</dbReference>
<dbReference type="EMBL" id="CP113520">
    <property type="protein sequence ID" value="WAJ30033.1"/>
    <property type="molecule type" value="Genomic_DNA"/>
</dbReference>
<keyword evidence="2" id="KW-1185">Reference proteome</keyword>
<organism evidence="1 2">
    <name type="scientific">Antarcticirhabdus aurantiaca</name>
    <dbReference type="NCBI Taxonomy" id="2606717"/>
    <lineage>
        <taxon>Bacteria</taxon>
        <taxon>Pseudomonadati</taxon>
        <taxon>Pseudomonadota</taxon>
        <taxon>Alphaproteobacteria</taxon>
        <taxon>Hyphomicrobiales</taxon>
        <taxon>Aurantimonadaceae</taxon>
        <taxon>Antarcticirhabdus</taxon>
    </lineage>
</organism>
<gene>
    <name evidence="1" type="primary">modB</name>
    <name evidence="1" type="ORF">OXU80_07425</name>
</gene>
<protein>
    <submittedName>
        <fullName evidence="1">Molybdate ABC transporter permease subunit</fullName>
    </submittedName>
</protein>
<sequence length="225" mass="23786">MDFDGEIGGAILLTLQLATVTTLLLLLVGIPLGWWLARTKSRAKEVVGTLVALPLVLPPTVLGFYLLVALGPDGLGGLFGVRTFAFTFEGLVFGSVVFSLPFAVQPIRDAFEAAGERPFEVAATLRASPLDAFLSVGLPLARPGILTGAVLGFAHTVGEFGVVLMIGGNIPGETKVLSIAIFDFVETLRWREAHILSAGMLVFAFAVILTVSVIDRRARRARAGA</sequence>